<accession>A0A6M8UEK5</accession>
<dbReference type="Proteomes" id="UP000505325">
    <property type="component" value="Chromosome"/>
</dbReference>
<protein>
    <recommendedName>
        <fullName evidence="3">N-acetyltransferase</fullName>
    </recommendedName>
</protein>
<evidence type="ECO:0000313" key="2">
    <source>
        <dbReference type="Proteomes" id="UP000505325"/>
    </source>
</evidence>
<name>A0A6M8UEK5_9GAMM</name>
<keyword evidence="2" id="KW-1185">Reference proteome</keyword>
<dbReference type="EMBL" id="CP054212">
    <property type="protein sequence ID" value="QKJ88014.1"/>
    <property type="molecule type" value="Genomic_DNA"/>
</dbReference>
<proteinExistence type="predicted"/>
<dbReference type="RefSeq" id="WP_173634911.1">
    <property type="nucleotide sequence ID" value="NZ_CP054212.1"/>
</dbReference>
<sequence length="124" mass="13879">MTSNVRIATSQDVAFFYADEERPKVAVRAVIGEVDGNPVVLGGVAHSRGAFVAFMNMKPGAQSHARLIMQATRKAADEIFTKYRAPIYAYKEEGLESADRYLRHIGFIPLEDGGEVYIWQRQSR</sequence>
<evidence type="ECO:0000313" key="1">
    <source>
        <dbReference type="EMBL" id="QKJ88014.1"/>
    </source>
</evidence>
<dbReference type="AlphaFoldDB" id="A0A6M8UEK5"/>
<reference evidence="1 2" key="1">
    <citation type="submission" date="2020-06" db="EMBL/GenBank/DDBJ databases">
        <title>Genome sequence of Paramixta manurensis strain PD-1.</title>
        <authorList>
            <person name="Lee C.W."/>
            <person name="Kim J."/>
        </authorList>
    </citation>
    <scope>NUCLEOTIDE SEQUENCE [LARGE SCALE GENOMIC DNA]</scope>
    <source>
        <strain evidence="1 2">PD-1</strain>
    </source>
</reference>
<gene>
    <name evidence="1" type="ORF">PMPD1_3081</name>
</gene>
<evidence type="ECO:0008006" key="3">
    <source>
        <dbReference type="Google" id="ProtNLM"/>
    </source>
</evidence>
<dbReference type="KEGG" id="pmak:PMPD1_3081"/>
<organism evidence="1 2">
    <name type="scientific">Paramixta manurensis</name>
    <dbReference type="NCBI Taxonomy" id="2740817"/>
    <lineage>
        <taxon>Bacteria</taxon>
        <taxon>Pseudomonadati</taxon>
        <taxon>Pseudomonadota</taxon>
        <taxon>Gammaproteobacteria</taxon>
        <taxon>Enterobacterales</taxon>
        <taxon>Erwiniaceae</taxon>
        <taxon>Paramixta</taxon>
    </lineage>
</organism>